<sequence length="130" mass="13961">MLPRAPQPPGPHTRLAGRDPLEAPRRGRPRGVTEQSPLRLVSRDEGPSRHLETRAAADTPILSESDGVGVCVATVKIRHPPPRTIENAPGRETRAGDRGENKSKAVARREGTFAPGSGDSAPGQERGRER</sequence>
<name>A0A7J7R1A4_MYOMY</name>
<feature type="compositionally biased region" description="Basic and acidic residues" evidence="1">
    <location>
        <begin position="16"/>
        <end position="25"/>
    </location>
</feature>
<feature type="region of interest" description="Disordered" evidence="1">
    <location>
        <begin position="78"/>
        <end position="130"/>
    </location>
</feature>
<feature type="compositionally biased region" description="Pro residues" evidence="1">
    <location>
        <begin position="1"/>
        <end position="11"/>
    </location>
</feature>
<organism evidence="2 3">
    <name type="scientific">Myotis myotis</name>
    <name type="common">Greater mouse-eared bat</name>
    <name type="synonym">Vespertilio myotis</name>
    <dbReference type="NCBI Taxonomy" id="51298"/>
    <lineage>
        <taxon>Eukaryota</taxon>
        <taxon>Metazoa</taxon>
        <taxon>Chordata</taxon>
        <taxon>Craniata</taxon>
        <taxon>Vertebrata</taxon>
        <taxon>Euteleostomi</taxon>
        <taxon>Mammalia</taxon>
        <taxon>Eutheria</taxon>
        <taxon>Laurasiatheria</taxon>
        <taxon>Chiroptera</taxon>
        <taxon>Yangochiroptera</taxon>
        <taxon>Vespertilionidae</taxon>
        <taxon>Myotis</taxon>
    </lineage>
</organism>
<gene>
    <name evidence="2" type="ORF">mMyoMyo1_011216</name>
</gene>
<comment type="caution">
    <text evidence="2">The sequence shown here is derived from an EMBL/GenBank/DDBJ whole genome shotgun (WGS) entry which is preliminary data.</text>
</comment>
<keyword evidence="3" id="KW-1185">Reference proteome</keyword>
<protein>
    <submittedName>
        <fullName evidence="2">Uncharacterized protein</fullName>
    </submittedName>
</protein>
<evidence type="ECO:0000313" key="2">
    <source>
        <dbReference type="EMBL" id="KAF6269951.1"/>
    </source>
</evidence>
<dbReference type="Proteomes" id="UP000527355">
    <property type="component" value="Unassembled WGS sequence"/>
</dbReference>
<evidence type="ECO:0000313" key="3">
    <source>
        <dbReference type="Proteomes" id="UP000527355"/>
    </source>
</evidence>
<proteinExistence type="predicted"/>
<feature type="region of interest" description="Disordered" evidence="1">
    <location>
        <begin position="1"/>
        <end position="65"/>
    </location>
</feature>
<reference evidence="2 3" key="1">
    <citation type="journal article" date="2020" name="Nature">
        <title>Six reference-quality genomes reveal evolution of bat adaptations.</title>
        <authorList>
            <person name="Jebb D."/>
            <person name="Huang Z."/>
            <person name="Pippel M."/>
            <person name="Hughes G.M."/>
            <person name="Lavrichenko K."/>
            <person name="Devanna P."/>
            <person name="Winkler S."/>
            <person name="Jermiin L.S."/>
            <person name="Skirmuntt E.C."/>
            <person name="Katzourakis A."/>
            <person name="Burkitt-Gray L."/>
            <person name="Ray D.A."/>
            <person name="Sullivan K.A.M."/>
            <person name="Roscito J.G."/>
            <person name="Kirilenko B.M."/>
            <person name="Davalos L.M."/>
            <person name="Corthals A.P."/>
            <person name="Power M.L."/>
            <person name="Jones G."/>
            <person name="Ransome R.D."/>
            <person name="Dechmann D.K.N."/>
            <person name="Locatelli A.G."/>
            <person name="Puechmaille S.J."/>
            <person name="Fedrigo O."/>
            <person name="Jarvis E.D."/>
            <person name="Hiller M."/>
            <person name="Vernes S.C."/>
            <person name="Myers E.W."/>
            <person name="Teeling E.C."/>
        </authorList>
    </citation>
    <scope>NUCLEOTIDE SEQUENCE [LARGE SCALE GENOMIC DNA]</scope>
    <source>
        <strain evidence="2">MMyoMyo1</strain>
        <tissue evidence="2">Flight muscle</tissue>
    </source>
</reference>
<dbReference type="AlphaFoldDB" id="A0A7J7R1A4"/>
<dbReference type="EMBL" id="JABWUV010000041">
    <property type="protein sequence ID" value="KAF6269951.1"/>
    <property type="molecule type" value="Genomic_DNA"/>
</dbReference>
<feature type="compositionally biased region" description="Basic and acidic residues" evidence="1">
    <location>
        <begin position="89"/>
        <end position="111"/>
    </location>
</feature>
<evidence type="ECO:0000256" key="1">
    <source>
        <dbReference type="SAM" id="MobiDB-lite"/>
    </source>
</evidence>
<accession>A0A7J7R1A4</accession>
<feature type="compositionally biased region" description="Basic and acidic residues" evidence="1">
    <location>
        <begin position="41"/>
        <end position="55"/>
    </location>
</feature>